<evidence type="ECO:0000259" key="5">
    <source>
        <dbReference type="Pfam" id="PF01261"/>
    </source>
</evidence>
<comment type="pathway">
    <text evidence="4">Polyol metabolism; myo-inositol degradation into acetyl-CoA; acetyl-CoA from myo-inositol: step 2/7.</text>
</comment>
<evidence type="ECO:0000256" key="2">
    <source>
        <dbReference type="ARBA" id="ARBA00023239"/>
    </source>
</evidence>
<dbReference type="EC" id="4.2.1.44" evidence="4"/>
<dbReference type="InterPro" id="IPR050312">
    <property type="entry name" value="IolE/XylAMocC-like"/>
</dbReference>
<keyword evidence="1 4" id="KW-0464">Manganese</keyword>
<comment type="similarity">
    <text evidence="4">Belongs to the IolE/MocC family.</text>
</comment>
<dbReference type="RefSeq" id="WP_035313112.1">
    <property type="nucleotide sequence ID" value="NZ_AODH01000005.1"/>
</dbReference>
<evidence type="ECO:0000256" key="1">
    <source>
        <dbReference type="ARBA" id="ARBA00023211"/>
    </source>
</evidence>
<dbReference type="AlphaFoldDB" id="W7D9I7"/>
<dbReference type="PATRIC" id="fig|1265861.3.peg.322"/>
<comment type="catalytic activity">
    <reaction evidence="4">
        <text>scyllo-inosose = 3D-3,5/4-trihydroxycyclohexane-1,2-dione + H2O</text>
        <dbReference type="Rhea" id="RHEA:14065"/>
        <dbReference type="ChEBI" id="CHEBI:15377"/>
        <dbReference type="ChEBI" id="CHEBI:17811"/>
        <dbReference type="ChEBI" id="CHEBI:28446"/>
        <dbReference type="EC" id="4.2.1.44"/>
    </reaction>
</comment>
<reference evidence="6 7" key="1">
    <citation type="submission" date="2012-12" db="EMBL/GenBank/DDBJ databases">
        <title>Novel taxa of Listeriaceae from agricultural environments in the United States.</title>
        <authorList>
            <person name="den Bakker H.C."/>
            <person name="Allred A."/>
            <person name="Warchocki S."/>
            <person name="Wright E.M."/>
            <person name="Burrell A."/>
            <person name="Nightingale K.K."/>
            <person name="Kephart D."/>
            <person name="Wiedmann M."/>
        </authorList>
    </citation>
    <scope>NUCLEOTIDE SEQUENCE [LARGE SCALE GENOMIC DNA]</scope>
    <source>
        <strain evidence="6 7">FSL F6-1037</strain>
    </source>
</reference>
<evidence type="ECO:0000313" key="7">
    <source>
        <dbReference type="Proteomes" id="UP000019243"/>
    </source>
</evidence>
<dbReference type="SUPFAM" id="SSF51658">
    <property type="entry name" value="Xylose isomerase-like"/>
    <property type="match status" value="1"/>
</dbReference>
<evidence type="ECO:0000313" key="6">
    <source>
        <dbReference type="EMBL" id="EUJ41913.1"/>
    </source>
</evidence>
<dbReference type="GO" id="GO:0030145">
    <property type="term" value="F:manganese ion binding"/>
    <property type="evidence" value="ECO:0007669"/>
    <property type="project" value="UniProtKB-UniRule"/>
</dbReference>
<comment type="cofactor">
    <cofactor evidence="4">
        <name>Co(2+)</name>
        <dbReference type="ChEBI" id="CHEBI:48828"/>
    </cofactor>
    <cofactor evidence="4">
        <name>Mn(2+)</name>
        <dbReference type="ChEBI" id="CHEBI:29035"/>
    </cofactor>
</comment>
<comment type="function">
    <text evidence="4">Catalyzes the dehydration of inosose (2-keto-myo-inositol, 2KMI or 2,4,6/3,5-pentahydroxycyclohexanone) to 3D-(3,5/4)-trihydroxycyclohexane-1,2-dione (D-2,3-diketo-4-deoxy-epi-inositol).</text>
</comment>
<sequence length="293" mass="32616">MTIKWGIAPIGWRNDDLPELGKANTLQQLLSDIVVANFEGTEVGGFFPDADTLNKELALRQLEIAGQWFSSYLIRDGIEKVEKAFTEHCVYLKKVNATVAVVSEQTGSIQATTKNVFTAKPFFTDEEWVVVTTGLDRLGEIANAYGLKLVYHHHLGTGIQTGAEVARLLENTTPSKVHLLFDTGHIYVSDGDYLMLFDDHSDRIAHIHFKDVRAHSLAASQAQGHSFTEAFLAGMFTVPGDGVIDFKPLYKRIKAMQYDGWIIVEAEQDPAVANPLEYALIARRYIDDKLMGN</sequence>
<proteinExistence type="inferred from homology"/>
<dbReference type="Pfam" id="PF01261">
    <property type="entry name" value="AP_endonuc_2"/>
    <property type="match status" value="1"/>
</dbReference>
<gene>
    <name evidence="4" type="primary">iolE</name>
    <name evidence="6" type="ORF">BCAMP_01655</name>
</gene>
<dbReference type="Proteomes" id="UP000019243">
    <property type="component" value="Unassembled WGS sequence"/>
</dbReference>
<keyword evidence="2 4" id="KW-0456">Lyase</keyword>
<evidence type="ECO:0000256" key="3">
    <source>
        <dbReference type="ARBA" id="ARBA00023285"/>
    </source>
</evidence>
<dbReference type="InterPro" id="IPR030823">
    <property type="entry name" value="IolE/MocC"/>
</dbReference>
<protein>
    <recommendedName>
        <fullName evidence="4">Inosose dehydratase</fullName>
        <ecNumber evidence="4">4.2.1.44</ecNumber>
    </recommendedName>
    <alternativeName>
        <fullName evidence="4">2-keto-myo-inositol dehydratase</fullName>
        <shortName evidence="4">2KMI dehydratase</shortName>
    </alternativeName>
</protein>
<dbReference type="UniPathway" id="UPA00076">
    <property type="reaction ID" value="UER00144"/>
</dbReference>
<dbReference type="PANTHER" id="PTHR12110">
    <property type="entry name" value="HYDROXYPYRUVATE ISOMERASE"/>
    <property type="match status" value="1"/>
</dbReference>
<dbReference type="EMBL" id="AODH01000005">
    <property type="protein sequence ID" value="EUJ41913.1"/>
    <property type="molecule type" value="Genomic_DNA"/>
</dbReference>
<keyword evidence="3 4" id="KW-0170">Cobalt</keyword>
<dbReference type="InterPro" id="IPR036237">
    <property type="entry name" value="Xyl_isomerase-like_sf"/>
</dbReference>
<organism evidence="6 7">
    <name type="scientific">Brochothrix campestris FSL F6-1037</name>
    <dbReference type="NCBI Taxonomy" id="1265861"/>
    <lineage>
        <taxon>Bacteria</taxon>
        <taxon>Bacillati</taxon>
        <taxon>Bacillota</taxon>
        <taxon>Bacilli</taxon>
        <taxon>Bacillales</taxon>
        <taxon>Listeriaceae</taxon>
        <taxon>Brochothrix</taxon>
    </lineage>
</organism>
<dbReference type="GO" id="GO:0019310">
    <property type="term" value="P:inositol catabolic process"/>
    <property type="evidence" value="ECO:0007669"/>
    <property type="project" value="UniProtKB-UniRule"/>
</dbReference>
<comment type="cofactor">
    <cofactor evidence="4">
        <name>glutathione</name>
        <dbReference type="ChEBI" id="CHEBI:57925"/>
    </cofactor>
</comment>
<dbReference type="HAMAP" id="MF_01672">
    <property type="entry name" value="IolE"/>
    <property type="match status" value="1"/>
</dbReference>
<dbReference type="STRING" id="1265861.BCAMP_01655"/>
<dbReference type="InterPro" id="IPR023952">
    <property type="entry name" value="IolE"/>
</dbReference>
<dbReference type="GO" id="GO:0050114">
    <property type="term" value="F:myo-inosose-2 dehydratase activity"/>
    <property type="evidence" value="ECO:0007669"/>
    <property type="project" value="UniProtKB-UniRule"/>
</dbReference>
<name>W7D9I7_9LIST</name>
<evidence type="ECO:0000256" key="4">
    <source>
        <dbReference type="HAMAP-Rule" id="MF_01672"/>
    </source>
</evidence>
<keyword evidence="7" id="KW-1185">Reference proteome</keyword>
<comment type="caution">
    <text evidence="6">The sequence shown here is derived from an EMBL/GenBank/DDBJ whole genome shotgun (WGS) entry which is preliminary data.</text>
</comment>
<dbReference type="NCBIfam" id="TIGR04379">
    <property type="entry name" value="myo_inos_iolE"/>
    <property type="match status" value="1"/>
</dbReference>
<dbReference type="PANTHER" id="PTHR12110:SF41">
    <property type="entry name" value="INOSOSE DEHYDRATASE"/>
    <property type="match status" value="1"/>
</dbReference>
<dbReference type="InterPro" id="IPR013022">
    <property type="entry name" value="Xyl_isomerase-like_TIM-brl"/>
</dbReference>
<feature type="domain" description="Xylose isomerase-like TIM barrel" evidence="5">
    <location>
        <begin position="122"/>
        <end position="274"/>
    </location>
</feature>
<dbReference type="Gene3D" id="3.20.20.150">
    <property type="entry name" value="Divalent-metal-dependent TIM barrel enzymes"/>
    <property type="match status" value="1"/>
</dbReference>
<dbReference type="OrthoDB" id="9779184at2"/>
<accession>W7D9I7</accession>